<proteinExistence type="inferred from homology"/>
<evidence type="ECO:0000256" key="2">
    <source>
        <dbReference type="ARBA" id="ARBA00007441"/>
    </source>
</evidence>
<dbReference type="InterPro" id="IPR015422">
    <property type="entry name" value="PyrdxlP-dep_Trfase_small"/>
</dbReference>
<keyword evidence="5" id="KW-0663">Pyridoxal phosphate</keyword>
<evidence type="ECO:0000313" key="9">
    <source>
        <dbReference type="Proteomes" id="UP001203761"/>
    </source>
</evidence>
<reference evidence="8" key="1">
    <citation type="submission" date="2022-02" db="EMBL/GenBank/DDBJ databases">
        <authorList>
            <person name="Lee M."/>
            <person name="Kim S.-J."/>
            <person name="Jung M.-Y."/>
        </authorList>
    </citation>
    <scope>NUCLEOTIDE SEQUENCE</scope>
    <source>
        <strain evidence="8">JHP9</strain>
    </source>
</reference>
<name>A0ABT0QZH7_9MICO</name>
<organism evidence="8 9">
    <name type="scientific">Brachybacterium equifaecis</name>
    <dbReference type="NCBI Taxonomy" id="2910770"/>
    <lineage>
        <taxon>Bacteria</taxon>
        <taxon>Bacillati</taxon>
        <taxon>Actinomycetota</taxon>
        <taxon>Actinomycetes</taxon>
        <taxon>Micrococcales</taxon>
        <taxon>Dermabacteraceae</taxon>
        <taxon>Brachybacterium</taxon>
    </lineage>
</organism>
<dbReference type="EMBL" id="JAKNCJ010000002">
    <property type="protein sequence ID" value="MCL6423057.1"/>
    <property type="molecule type" value="Genomic_DNA"/>
</dbReference>
<dbReference type="Gene3D" id="3.90.1150.10">
    <property type="entry name" value="Aspartate Aminotransferase, domain 1"/>
    <property type="match status" value="1"/>
</dbReference>
<evidence type="ECO:0000256" key="1">
    <source>
        <dbReference type="ARBA" id="ARBA00001933"/>
    </source>
</evidence>
<gene>
    <name evidence="8" type="ORF">Bequi_06590</name>
</gene>
<dbReference type="PANTHER" id="PTHR43488:SF2">
    <property type="entry name" value="GLUTAMATE-PYRUVATE AMINOTRANSFERASE ALAA"/>
    <property type="match status" value="1"/>
</dbReference>
<dbReference type="EC" id="2.6.1.2" evidence="6"/>
<dbReference type="InterPro" id="IPR051926">
    <property type="entry name" value="Ala_Aminotransferase"/>
</dbReference>
<evidence type="ECO:0000313" key="8">
    <source>
        <dbReference type="EMBL" id="MCL6423057.1"/>
    </source>
</evidence>
<dbReference type="RefSeq" id="WP_249737152.1">
    <property type="nucleotide sequence ID" value="NZ_JAKNCJ010000002.1"/>
</dbReference>
<evidence type="ECO:0000256" key="4">
    <source>
        <dbReference type="ARBA" id="ARBA00022679"/>
    </source>
</evidence>
<evidence type="ECO:0000259" key="7">
    <source>
        <dbReference type="Pfam" id="PF00155"/>
    </source>
</evidence>
<dbReference type="GO" id="GO:0008483">
    <property type="term" value="F:transaminase activity"/>
    <property type="evidence" value="ECO:0007669"/>
    <property type="project" value="UniProtKB-KW"/>
</dbReference>
<keyword evidence="4" id="KW-0808">Transferase</keyword>
<dbReference type="InterPro" id="IPR015424">
    <property type="entry name" value="PyrdxlP-dep_Trfase"/>
</dbReference>
<comment type="similarity">
    <text evidence="2">Belongs to the class-I pyridoxal-phosphate-dependent aminotransferase family.</text>
</comment>
<dbReference type="Pfam" id="PF00155">
    <property type="entry name" value="Aminotran_1_2"/>
    <property type="match status" value="1"/>
</dbReference>
<dbReference type="CDD" id="cd00609">
    <property type="entry name" value="AAT_like"/>
    <property type="match status" value="1"/>
</dbReference>
<evidence type="ECO:0000256" key="6">
    <source>
        <dbReference type="ARBA" id="ARBA00026106"/>
    </source>
</evidence>
<dbReference type="PANTHER" id="PTHR43488">
    <property type="entry name" value="GLUTAMATE-PYRUVATE AMINOTRANSFERASE ALAA"/>
    <property type="match status" value="1"/>
</dbReference>
<feature type="domain" description="Aminotransferase class I/classII large" evidence="7">
    <location>
        <begin position="33"/>
        <end position="394"/>
    </location>
</feature>
<sequence>MILNQSSKLHGVSYEVRGPIPAEAARMEAAGHKIIKLNIGNPAPFGFEAPDEILVDMIRQLPGAQGYTDSLGIPAARRAVAQYYQTKGMPGMQLEDIYLGNGVSELIQMTCQGLVDDGDEVLVPSPDYPLWTASITLAGGTPVHYRCDEEQHWWPDVSDIADKVTERTKAIVVINPNNPTGAVYPKHVLEGIIEVARKHGLLILADEIYDKILYDDAVHTHIAQLAPDLLTITYNGLSKAYRVAGFRAGWMALYGPKDGAESFIEGLTTLASMRLCANAPAQHVIATALGGYQSINELLLPNGRLLEQRDAAYEGLSSIPGISVEKAQGALYMFPRIDTQMYRIDSDEQFALDLLRSKKLLVTQGTGFNYPTPDHFRLVTLPPVDVIEDAVDRIADHLASIRR</sequence>
<dbReference type="Proteomes" id="UP001203761">
    <property type="component" value="Unassembled WGS sequence"/>
</dbReference>
<keyword evidence="3 8" id="KW-0032">Aminotransferase</keyword>
<dbReference type="InterPro" id="IPR004839">
    <property type="entry name" value="Aminotransferase_I/II_large"/>
</dbReference>
<dbReference type="Gene3D" id="3.40.640.10">
    <property type="entry name" value="Type I PLP-dependent aspartate aminotransferase-like (Major domain)"/>
    <property type="match status" value="1"/>
</dbReference>
<keyword evidence="9" id="KW-1185">Reference proteome</keyword>
<accession>A0ABT0QZH7</accession>
<dbReference type="SUPFAM" id="SSF53383">
    <property type="entry name" value="PLP-dependent transferases"/>
    <property type="match status" value="1"/>
</dbReference>
<evidence type="ECO:0000256" key="3">
    <source>
        <dbReference type="ARBA" id="ARBA00022576"/>
    </source>
</evidence>
<protein>
    <recommendedName>
        <fullName evidence="6">alanine transaminase</fullName>
        <ecNumber evidence="6">2.6.1.2</ecNumber>
    </recommendedName>
</protein>
<dbReference type="InterPro" id="IPR015421">
    <property type="entry name" value="PyrdxlP-dep_Trfase_major"/>
</dbReference>
<comment type="cofactor">
    <cofactor evidence="1">
        <name>pyridoxal 5'-phosphate</name>
        <dbReference type="ChEBI" id="CHEBI:597326"/>
    </cofactor>
</comment>
<evidence type="ECO:0000256" key="5">
    <source>
        <dbReference type="ARBA" id="ARBA00022898"/>
    </source>
</evidence>
<comment type="caution">
    <text evidence="8">The sequence shown here is derived from an EMBL/GenBank/DDBJ whole genome shotgun (WGS) entry which is preliminary data.</text>
</comment>